<name>A0A8S4QC29_OWEFU</name>
<feature type="transmembrane region" description="Helical" evidence="2">
    <location>
        <begin position="386"/>
        <end position="405"/>
    </location>
</feature>
<gene>
    <name evidence="3" type="ORF">OFUS_LOCUS26746</name>
</gene>
<evidence type="ECO:0008006" key="5">
    <source>
        <dbReference type="Google" id="ProtNLM"/>
    </source>
</evidence>
<dbReference type="InterPro" id="IPR011701">
    <property type="entry name" value="MFS"/>
</dbReference>
<dbReference type="EMBL" id="CAIIXF020000268">
    <property type="protein sequence ID" value="CAH1803126.1"/>
    <property type="molecule type" value="Genomic_DNA"/>
</dbReference>
<feature type="transmembrane region" description="Helical" evidence="2">
    <location>
        <begin position="28"/>
        <end position="49"/>
    </location>
</feature>
<keyword evidence="2" id="KW-0472">Membrane</keyword>
<dbReference type="PANTHER" id="PTHR20765:SF1">
    <property type="entry name" value="EQUILIBRATIVE NUCLEOBASE TRANSPORTER 1"/>
    <property type="match status" value="1"/>
</dbReference>
<evidence type="ECO:0000313" key="3">
    <source>
        <dbReference type="EMBL" id="CAH1803126.1"/>
    </source>
</evidence>
<keyword evidence="2" id="KW-0812">Transmembrane</keyword>
<dbReference type="InterPro" id="IPR036259">
    <property type="entry name" value="MFS_trans_sf"/>
</dbReference>
<feature type="transmembrane region" description="Helical" evidence="2">
    <location>
        <begin position="243"/>
        <end position="262"/>
    </location>
</feature>
<comment type="caution">
    <text evidence="3">The sequence shown here is derived from an EMBL/GenBank/DDBJ whole genome shotgun (WGS) entry which is preliminary data.</text>
</comment>
<feature type="transmembrane region" description="Helical" evidence="2">
    <location>
        <begin position="115"/>
        <end position="138"/>
    </location>
</feature>
<dbReference type="Gene3D" id="1.20.1250.20">
    <property type="entry name" value="MFS general substrate transporter like domains"/>
    <property type="match status" value="1"/>
</dbReference>
<keyword evidence="2" id="KW-1133">Transmembrane helix</keyword>
<reference evidence="3" key="1">
    <citation type="submission" date="2022-03" db="EMBL/GenBank/DDBJ databases">
        <authorList>
            <person name="Martin C."/>
        </authorList>
    </citation>
    <scope>NUCLEOTIDE SEQUENCE</scope>
</reference>
<feature type="transmembrane region" description="Helical" evidence="2">
    <location>
        <begin position="82"/>
        <end position="103"/>
    </location>
</feature>
<feature type="transmembrane region" description="Helical" evidence="2">
    <location>
        <begin position="144"/>
        <end position="166"/>
    </location>
</feature>
<feature type="transmembrane region" description="Helical" evidence="2">
    <location>
        <begin position="326"/>
        <end position="349"/>
    </location>
</feature>
<protein>
    <recommendedName>
        <fullName evidence="5">Solute carrier family 43 member 3</fullName>
    </recommendedName>
</protein>
<proteinExistence type="predicted"/>
<feature type="region of interest" description="Disordered" evidence="1">
    <location>
        <begin position="195"/>
        <end position="231"/>
    </location>
</feature>
<dbReference type="PANTHER" id="PTHR20765">
    <property type="entry name" value="SOLUTE CARRIER FAMILY 43 MEMBER 3-RELATED"/>
    <property type="match status" value="1"/>
</dbReference>
<evidence type="ECO:0000313" key="4">
    <source>
        <dbReference type="Proteomes" id="UP000749559"/>
    </source>
</evidence>
<feature type="compositionally biased region" description="Polar residues" evidence="1">
    <location>
        <begin position="204"/>
        <end position="231"/>
    </location>
</feature>
<organism evidence="3 4">
    <name type="scientific">Owenia fusiformis</name>
    <name type="common">Polychaete worm</name>
    <dbReference type="NCBI Taxonomy" id="6347"/>
    <lineage>
        <taxon>Eukaryota</taxon>
        <taxon>Metazoa</taxon>
        <taxon>Spiralia</taxon>
        <taxon>Lophotrochozoa</taxon>
        <taxon>Annelida</taxon>
        <taxon>Polychaeta</taxon>
        <taxon>Sedentaria</taxon>
        <taxon>Canalipalpata</taxon>
        <taxon>Sabellida</taxon>
        <taxon>Oweniida</taxon>
        <taxon>Oweniidae</taxon>
        <taxon>Owenia</taxon>
    </lineage>
</organism>
<dbReference type="SUPFAM" id="SSF103473">
    <property type="entry name" value="MFS general substrate transporter"/>
    <property type="match status" value="1"/>
</dbReference>
<dbReference type="Pfam" id="PF07690">
    <property type="entry name" value="MFS_1"/>
    <property type="match status" value="1"/>
</dbReference>
<feature type="transmembrane region" description="Helical" evidence="2">
    <location>
        <begin position="282"/>
        <end position="305"/>
    </location>
</feature>
<sequence length="461" mass="51024">MCECETNCTTSASSTAGPTSCAAQDEQFNLVFAIGVAVVGVLLVLSGTIYDKFGTLTTRLIGSVIFLSGSLTIAFSTPAIPYVLYPSVICVMYGGFFILMTNMQLGNLLNRGRNTLICIVDGAFDSSAFVLLLVKVAYEAGISLQATFLTISASYSICIISTFLWLPRQFIPYPLPNNFSMAICSSCKRNNGGNEVKSDHEISTVKQNPNVKSDGTIETTEDNATNTPGDSPQPFNVVIQSPIYWTSVLWFSSAQLGLNFFLGNFNSWITYLTKDNTQQVSMYTTVFSFMLFAAVFISPLSGPMLDRRTTNPIGSFAFKLEKIRHFIPMFCLNTGLGVLVFACAAIPVLELQYFTFVVYGFHRTFTYGSITAFITVAFPTQHFGKLYGILFTTGCIVSLLQYPLFIWIKGPLKNDSLWVHILLLCSAAISVIHPICVWIYCRRNNRQIYPHKMENIKEASM</sequence>
<feature type="transmembrane region" description="Helical" evidence="2">
    <location>
        <begin position="417"/>
        <end position="441"/>
    </location>
</feature>
<dbReference type="Proteomes" id="UP000749559">
    <property type="component" value="Unassembled WGS sequence"/>
</dbReference>
<dbReference type="OrthoDB" id="330047at2759"/>
<dbReference type="InterPro" id="IPR027197">
    <property type="entry name" value="SLC43A3"/>
</dbReference>
<accession>A0A8S4QC29</accession>
<evidence type="ECO:0000256" key="2">
    <source>
        <dbReference type="SAM" id="Phobius"/>
    </source>
</evidence>
<feature type="transmembrane region" description="Helical" evidence="2">
    <location>
        <begin position="361"/>
        <end position="379"/>
    </location>
</feature>
<dbReference type="AlphaFoldDB" id="A0A8S4QC29"/>
<dbReference type="GO" id="GO:0022857">
    <property type="term" value="F:transmembrane transporter activity"/>
    <property type="evidence" value="ECO:0007669"/>
    <property type="project" value="InterPro"/>
</dbReference>
<keyword evidence="4" id="KW-1185">Reference proteome</keyword>
<evidence type="ECO:0000256" key="1">
    <source>
        <dbReference type="SAM" id="MobiDB-lite"/>
    </source>
</evidence>